<dbReference type="OrthoDB" id="72291at2"/>
<dbReference type="EMBL" id="CP002454">
    <property type="protein sequence ID" value="ADV68086.1"/>
    <property type="molecule type" value="Genomic_DNA"/>
</dbReference>
<reference evidence="3" key="2">
    <citation type="submission" date="2011-01" db="EMBL/GenBank/DDBJ databases">
        <title>The complete genome of Deinococcus maricopensis DSM 21211.</title>
        <authorList>
            <consortium name="US DOE Joint Genome Institute (JGI-PGF)"/>
            <person name="Lucas S."/>
            <person name="Copeland A."/>
            <person name="Lapidus A."/>
            <person name="Goodwin L."/>
            <person name="Pitluck S."/>
            <person name="Kyrpides N."/>
            <person name="Mavromatis K."/>
            <person name="Pagani I."/>
            <person name="Ivanova N."/>
            <person name="Ovchinnikova G."/>
            <person name="Zeytun A."/>
            <person name="Detter J.C."/>
            <person name="Han C."/>
            <person name="Land M."/>
            <person name="Hauser L."/>
            <person name="Markowitz V."/>
            <person name="Cheng J.-F."/>
            <person name="Hugenholtz P."/>
            <person name="Woyke T."/>
            <person name="Wu D."/>
            <person name="Pukall R."/>
            <person name="Gehrich-Schroeter G."/>
            <person name="Brambilla E."/>
            <person name="Klenk H.-P."/>
            <person name="Eisen J.A."/>
        </authorList>
    </citation>
    <scope>NUCLEOTIDE SEQUENCE [LARGE SCALE GENOMIC DNA]</scope>
    <source>
        <strain evidence="3">DSM 21211 / LMG 22137 / NRRL B-23946 / LB-34</strain>
    </source>
</reference>
<evidence type="ECO:0000313" key="2">
    <source>
        <dbReference type="EMBL" id="ADV68086.1"/>
    </source>
</evidence>
<dbReference type="Pfam" id="PF07561">
    <property type="entry name" value="DUF1540"/>
    <property type="match status" value="1"/>
</dbReference>
<dbReference type="RefSeq" id="WP_013557591.1">
    <property type="nucleotide sequence ID" value="NC_014958.1"/>
</dbReference>
<name>E8UAJ7_DEIML</name>
<protein>
    <recommendedName>
        <fullName evidence="1">DUF1540 domain-containing protein</fullName>
    </recommendedName>
</protein>
<reference evidence="2 3" key="1">
    <citation type="journal article" date="2011" name="Stand. Genomic Sci.">
        <title>Complete genome sequence of Deinococcus maricopensis type strain (LB-34).</title>
        <authorList>
            <person name="Pukall R."/>
            <person name="Zeytun A."/>
            <person name="Lucas S."/>
            <person name="Lapidus A."/>
            <person name="Hammon N."/>
            <person name="Deshpande S."/>
            <person name="Nolan M."/>
            <person name="Cheng J.F."/>
            <person name="Pitluck S."/>
            <person name="Liolios K."/>
            <person name="Pagani I."/>
            <person name="Mikhailova N."/>
            <person name="Ivanova N."/>
            <person name="Mavromatis K."/>
            <person name="Pati A."/>
            <person name="Tapia R."/>
            <person name="Han C."/>
            <person name="Goodwin L."/>
            <person name="Chen A."/>
            <person name="Palaniappan K."/>
            <person name="Land M."/>
            <person name="Hauser L."/>
            <person name="Chang Y.J."/>
            <person name="Jeffries C.D."/>
            <person name="Brambilla E.M."/>
            <person name="Rohde M."/>
            <person name="Goker M."/>
            <person name="Detter J.C."/>
            <person name="Woyke T."/>
            <person name="Bristow J."/>
            <person name="Eisen J.A."/>
            <person name="Markowitz V."/>
            <person name="Hugenholtz P."/>
            <person name="Kyrpides N.C."/>
            <person name="Klenk H.P."/>
        </authorList>
    </citation>
    <scope>NUCLEOTIDE SEQUENCE [LARGE SCALE GENOMIC DNA]</scope>
    <source>
        <strain evidence="3">DSM 21211 / LMG 22137 / NRRL B-23946 / LB-34</strain>
    </source>
</reference>
<dbReference type="InterPro" id="IPR011437">
    <property type="entry name" value="DUF1540"/>
</dbReference>
<proteinExistence type="predicted"/>
<evidence type="ECO:0000313" key="3">
    <source>
        <dbReference type="Proteomes" id="UP000008635"/>
    </source>
</evidence>
<organism evidence="2 3">
    <name type="scientific">Deinococcus maricopensis (strain DSM 21211 / LMG 22137 / NRRL B-23946 / LB-34)</name>
    <dbReference type="NCBI Taxonomy" id="709986"/>
    <lineage>
        <taxon>Bacteria</taxon>
        <taxon>Thermotogati</taxon>
        <taxon>Deinococcota</taxon>
        <taxon>Deinococci</taxon>
        <taxon>Deinococcales</taxon>
        <taxon>Deinococcaceae</taxon>
        <taxon>Deinococcus</taxon>
    </lineage>
</organism>
<accession>E8UAJ7</accession>
<evidence type="ECO:0000259" key="1">
    <source>
        <dbReference type="Pfam" id="PF07561"/>
    </source>
</evidence>
<dbReference type="Proteomes" id="UP000008635">
    <property type="component" value="Chromosome"/>
</dbReference>
<dbReference type="AlphaFoldDB" id="E8UAJ7"/>
<dbReference type="HOGENOM" id="CLU_2933751_0_0_0"/>
<gene>
    <name evidence="2" type="ordered locus">Deima_2451</name>
</gene>
<sequence length="61" mass="6654">MTQQDTSIVGVCEAQDCRFNQERRCHAGQIEVSFSGTQAACMTYSPSGDAQGTGEQPQQRQ</sequence>
<dbReference type="KEGG" id="dmr:Deima_2451"/>
<keyword evidence="3" id="KW-1185">Reference proteome</keyword>
<feature type="domain" description="DUF1540" evidence="1">
    <location>
        <begin position="12"/>
        <end position="41"/>
    </location>
</feature>